<dbReference type="PROSITE" id="PS50203">
    <property type="entry name" value="CALPAIN_CAT"/>
    <property type="match status" value="1"/>
</dbReference>
<accession>A0A517Y6R0</accession>
<feature type="active site" evidence="1">
    <location>
        <position position="318"/>
    </location>
</feature>
<dbReference type="GO" id="GO:0004198">
    <property type="term" value="F:calcium-dependent cysteine-type endopeptidase activity"/>
    <property type="evidence" value="ECO:0007669"/>
    <property type="project" value="InterPro"/>
</dbReference>
<dbReference type="InterPro" id="IPR001300">
    <property type="entry name" value="Peptidase_C2_calpain_cat"/>
</dbReference>
<proteinExistence type="predicted"/>
<evidence type="ECO:0000313" key="4">
    <source>
        <dbReference type="Proteomes" id="UP000315017"/>
    </source>
</evidence>
<sequence length="385" mass="41672">MSPASFGRHSWQPRLALYAIVVASLACGVRRGATAEPAEFLEQINLNFAAWDQDSDGVLSVPEIDTASADAKVTGKAAAALAALKRASRVAKYKSPLMNKANIEAFATGKPADDKPNLTSMYGQGVSRLNKLTKRELFPDGLPRLDTVHQGRLGNCYCLAPLGAVLHRNPQQVMAMFTRLDDGNYRVTLGKNAVTIALPTDTEIARTATNEDAGIWVNMYEKALGTLRNDAKPAADRAGLPIDALARGGSAGTILAYITGNEITRFSFRFAKDEAVTEDERKAKLAELREQLIAAVREKRVMTCGTLKPTMPGITGNHAYAVLGYDAKFDAVKIWNPYGNDFTPKGEPGPTAGYPRKQGVMEIPLNDFVKQFSSMSFEVTQVSAQ</sequence>
<evidence type="ECO:0000256" key="1">
    <source>
        <dbReference type="PROSITE-ProRule" id="PRU00239"/>
    </source>
</evidence>
<evidence type="ECO:0000313" key="3">
    <source>
        <dbReference type="EMBL" id="QDU25924.1"/>
    </source>
</evidence>
<dbReference type="SUPFAM" id="SSF54001">
    <property type="entry name" value="Cysteine proteinases"/>
    <property type="match status" value="1"/>
</dbReference>
<feature type="domain" description="Calpain catalytic" evidence="2">
    <location>
        <begin position="148"/>
        <end position="377"/>
    </location>
</feature>
<dbReference type="InterPro" id="IPR038765">
    <property type="entry name" value="Papain-like_cys_pep_sf"/>
</dbReference>
<protein>
    <recommendedName>
        <fullName evidence="2">Calpain catalytic domain-containing protein</fullName>
    </recommendedName>
</protein>
<feature type="active site" evidence="1">
    <location>
        <position position="336"/>
    </location>
</feature>
<evidence type="ECO:0000259" key="2">
    <source>
        <dbReference type="PROSITE" id="PS50203"/>
    </source>
</evidence>
<dbReference type="OrthoDB" id="266597at2"/>
<dbReference type="AlphaFoldDB" id="A0A517Y6R0"/>
<keyword evidence="4" id="KW-1185">Reference proteome</keyword>
<name>A0A517Y6R0_9BACT</name>
<dbReference type="Pfam" id="PF00648">
    <property type="entry name" value="Peptidase_C2"/>
    <property type="match status" value="1"/>
</dbReference>
<feature type="active site" evidence="1">
    <location>
        <position position="156"/>
    </location>
</feature>
<dbReference type="GO" id="GO:0006508">
    <property type="term" value="P:proteolysis"/>
    <property type="evidence" value="ECO:0007669"/>
    <property type="project" value="UniProtKB-KW"/>
</dbReference>
<keyword evidence="1" id="KW-0788">Thiol protease</keyword>
<dbReference type="KEGG" id="aagg:ETAA8_09960"/>
<organism evidence="3 4">
    <name type="scientific">Anatilimnocola aggregata</name>
    <dbReference type="NCBI Taxonomy" id="2528021"/>
    <lineage>
        <taxon>Bacteria</taxon>
        <taxon>Pseudomonadati</taxon>
        <taxon>Planctomycetota</taxon>
        <taxon>Planctomycetia</taxon>
        <taxon>Pirellulales</taxon>
        <taxon>Pirellulaceae</taxon>
        <taxon>Anatilimnocola</taxon>
    </lineage>
</organism>
<reference evidence="3 4" key="1">
    <citation type="submission" date="2019-02" db="EMBL/GenBank/DDBJ databases">
        <title>Deep-cultivation of Planctomycetes and their phenomic and genomic characterization uncovers novel biology.</title>
        <authorList>
            <person name="Wiegand S."/>
            <person name="Jogler M."/>
            <person name="Boedeker C."/>
            <person name="Pinto D."/>
            <person name="Vollmers J."/>
            <person name="Rivas-Marin E."/>
            <person name="Kohn T."/>
            <person name="Peeters S.H."/>
            <person name="Heuer A."/>
            <person name="Rast P."/>
            <person name="Oberbeckmann S."/>
            <person name="Bunk B."/>
            <person name="Jeske O."/>
            <person name="Meyerdierks A."/>
            <person name="Storesund J.E."/>
            <person name="Kallscheuer N."/>
            <person name="Luecker S."/>
            <person name="Lage O.M."/>
            <person name="Pohl T."/>
            <person name="Merkel B.J."/>
            <person name="Hornburger P."/>
            <person name="Mueller R.-W."/>
            <person name="Bruemmer F."/>
            <person name="Labrenz M."/>
            <person name="Spormann A.M."/>
            <person name="Op den Camp H."/>
            <person name="Overmann J."/>
            <person name="Amann R."/>
            <person name="Jetten M.S.M."/>
            <person name="Mascher T."/>
            <person name="Medema M.H."/>
            <person name="Devos D.P."/>
            <person name="Kaster A.-K."/>
            <person name="Ovreas L."/>
            <person name="Rohde M."/>
            <person name="Galperin M.Y."/>
            <person name="Jogler C."/>
        </authorList>
    </citation>
    <scope>NUCLEOTIDE SEQUENCE [LARGE SCALE GENOMIC DNA]</scope>
    <source>
        <strain evidence="3 4">ETA_A8</strain>
    </source>
</reference>
<dbReference type="RefSeq" id="WP_145085654.1">
    <property type="nucleotide sequence ID" value="NZ_CP036274.1"/>
</dbReference>
<keyword evidence="1" id="KW-0378">Hydrolase</keyword>
<keyword evidence="1" id="KW-0645">Protease</keyword>
<dbReference type="InterPro" id="IPR018247">
    <property type="entry name" value="EF_Hand_1_Ca_BS"/>
</dbReference>
<dbReference type="PROSITE" id="PS00018">
    <property type="entry name" value="EF_HAND_1"/>
    <property type="match status" value="1"/>
</dbReference>
<dbReference type="Proteomes" id="UP000315017">
    <property type="component" value="Chromosome"/>
</dbReference>
<dbReference type="EMBL" id="CP036274">
    <property type="protein sequence ID" value="QDU25924.1"/>
    <property type="molecule type" value="Genomic_DNA"/>
</dbReference>
<gene>
    <name evidence="3" type="ORF">ETAA8_09960</name>
</gene>